<dbReference type="Pfam" id="PF13843">
    <property type="entry name" value="DDE_Tnp_1_7"/>
    <property type="match status" value="1"/>
</dbReference>
<keyword evidence="4" id="KW-1185">Reference proteome</keyword>
<dbReference type="PANTHER" id="PTHR46599:SF3">
    <property type="entry name" value="PIGGYBAC TRANSPOSABLE ELEMENT-DERIVED PROTEIN 4"/>
    <property type="match status" value="1"/>
</dbReference>
<protein>
    <submittedName>
        <fullName evidence="3">PiggyBac transposable element-derived protein 4</fullName>
    </submittedName>
</protein>
<dbReference type="EMBL" id="KK118737">
    <property type="protein sequence ID" value="KFM73727.1"/>
    <property type="molecule type" value="Genomic_DNA"/>
</dbReference>
<dbReference type="PANTHER" id="PTHR46599">
    <property type="entry name" value="PIGGYBAC TRANSPOSABLE ELEMENT-DERIVED PROTEIN 4"/>
    <property type="match status" value="1"/>
</dbReference>
<name>A0A087U8N8_STEMI</name>
<feature type="compositionally biased region" description="Polar residues" evidence="1">
    <location>
        <begin position="1"/>
        <end position="10"/>
    </location>
</feature>
<sequence length="258" mass="29392">MLSESFSVSAESDGISVDLESDSDSNTDIVSDTEMTACVPSTSHGSTSVDPFWTRTFQNLKPFNFIGMPNVNTVNAIKEIDFFLQFFYDNLINSIVRETKNFTENHLGDNPSSSKSVKFSDVTPKQMKAFFGLVILMGIIKKPNTKIYISTNEMLATPFFNKVISRDVFLNVLKFLHFTSDTNAKKLKKLGFLIEVLQNEFKTTYMPDKNICIDESLFAWKGRLGCALQKILLFNKHLQVMRVELWVCVELFTVEKRL</sequence>
<proteinExistence type="predicted"/>
<feature type="non-terminal residue" evidence="3">
    <location>
        <position position="258"/>
    </location>
</feature>
<feature type="domain" description="PiggyBac transposable element-derived protein" evidence="2">
    <location>
        <begin position="80"/>
        <end position="226"/>
    </location>
</feature>
<evidence type="ECO:0000313" key="4">
    <source>
        <dbReference type="Proteomes" id="UP000054359"/>
    </source>
</evidence>
<dbReference type="InterPro" id="IPR029526">
    <property type="entry name" value="PGBD"/>
</dbReference>
<accession>A0A087U8N8</accession>
<feature type="region of interest" description="Disordered" evidence="1">
    <location>
        <begin position="1"/>
        <end position="26"/>
    </location>
</feature>
<evidence type="ECO:0000313" key="3">
    <source>
        <dbReference type="EMBL" id="KFM73727.1"/>
    </source>
</evidence>
<evidence type="ECO:0000259" key="2">
    <source>
        <dbReference type="Pfam" id="PF13843"/>
    </source>
</evidence>
<organism evidence="3 4">
    <name type="scientific">Stegodyphus mimosarum</name>
    <name type="common">African social velvet spider</name>
    <dbReference type="NCBI Taxonomy" id="407821"/>
    <lineage>
        <taxon>Eukaryota</taxon>
        <taxon>Metazoa</taxon>
        <taxon>Ecdysozoa</taxon>
        <taxon>Arthropoda</taxon>
        <taxon>Chelicerata</taxon>
        <taxon>Arachnida</taxon>
        <taxon>Araneae</taxon>
        <taxon>Araneomorphae</taxon>
        <taxon>Entelegynae</taxon>
        <taxon>Eresoidea</taxon>
        <taxon>Eresidae</taxon>
        <taxon>Stegodyphus</taxon>
    </lineage>
</organism>
<dbReference type="AlphaFoldDB" id="A0A087U8N8"/>
<reference evidence="3 4" key="1">
    <citation type="submission" date="2013-11" db="EMBL/GenBank/DDBJ databases">
        <title>Genome sequencing of Stegodyphus mimosarum.</title>
        <authorList>
            <person name="Bechsgaard J."/>
        </authorList>
    </citation>
    <scope>NUCLEOTIDE SEQUENCE [LARGE SCALE GENOMIC DNA]</scope>
</reference>
<evidence type="ECO:0000256" key="1">
    <source>
        <dbReference type="SAM" id="MobiDB-lite"/>
    </source>
</evidence>
<dbReference type="OrthoDB" id="6619166at2759"/>
<gene>
    <name evidence="3" type="ORF">X975_19619</name>
</gene>
<dbReference type="STRING" id="407821.A0A087U8N8"/>
<dbReference type="Proteomes" id="UP000054359">
    <property type="component" value="Unassembled WGS sequence"/>
</dbReference>